<feature type="compositionally biased region" description="Polar residues" evidence="1">
    <location>
        <begin position="27"/>
        <end position="44"/>
    </location>
</feature>
<reference evidence="4 5" key="1">
    <citation type="submission" date="2019-05" db="EMBL/GenBank/DDBJ databases">
        <title>Emergence of the Ug99 lineage of the wheat stem rust pathogen through somatic hybridization.</title>
        <authorList>
            <person name="Li F."/>
            <person name="Upadhyaya N.M."/>
            <person name="Sperschneider J."/>
            <person name="Matny O."/>
            <person name="Nguyen-Phuc H."/>
            <person name="Mago R."/>
            <person name="Raley C."/>
            <person name="Miller M.E."/>
            <person name="Silverstein K.A.T."/>
            <person name="Henningsen E."/>
            <person name="Hirsch C.D."/>
            <person name="Visser B."/>
            <person name="Pretorius Z.A."/>
            <person name="Steffenson B.J."/>
            <person name="Schwessinger B."/>
            <person name="Dodds P.N."/>
            <person name="Figueroa M."/>
        </authorList>
    </citation>
    <scope>NUCLEOTIDE SEQUENCE [LARGE SCALE GENOMIC DNA]</scope>
    <source>
        <strain evidence="2">21-0</strain>
        <strain evidence="3 5">Ug99</strain>
    </source>
</reference>
<dbReference type="AlphaFoldDB" id="A0A5B0Q4E5"/>
<dbReference type="EMBL" id="VDEP01000306">
    <property type="protein sequence ID" value="KAA1107972.1"/>
    <property type="molecule type" value="Genomic_DNA"/>
</dbReference>
<protein>
    <submittedName>
        <fullName evidence="3">Uncharacterized protein</fullName>
    </submittedName>
</protein>
<name>A0A5B0Q4E5_PUCGR</name>
<evidence type="ECO:0000313" key="3">
    <source>
        <dbReference type="EMBL" id="KAA1107972.1"/>
    </source>
</evidence>
<organism evidence="3 5">
    <name type="scientific">Puccinia graminis f. sp. tritici</name>
    <dbReference type="NCBI Taxonomy" id="56615"/>
    <lineage>
        <taxon>Eukaryota</taxon>
        <taxon>Fungi</taxon>
        <taxon>Dikarya</taxon>
        <taxon>Basidiomycota</taxon>
        <taxon>Pucciniomycotina</taxon>
        <taxon>Pucciniomycetes</taxon>
        <taxon>Pucciniales</taxon>
        <taxon>Pucciniaceae</taxon>
        <taxon>Puccinia</taxon>
    </lineage>
</organism>
<dbReference type="EMBL" id="VSWC01000067">
    <property type="protein sequence ID" value="KAA1096884.1"/>
    <property type="molecule type" value="Genomic_DNA"/>
</dbReference>
<dbReference type="Proteomes" id="UP000324748">
    <property type="component" value="Unassembled WGS sequence"/>
</dbReference>
<sequence length="52" mass="5490">MSPEVIKQSGYDSQADICSLGIPSSMDPKSTSISNTLSQVNVSSGIRMPESE</sequence>
<dbReference type="Proteomes" id="UP000325313">
    <property type="component" value="Unassembled WGS sequence"/>
</dbReference>
<evidence type="ECO:0000256" key="1">
    <source>
        <dbReference type="SAM" id="MobiDB-lite"/>
    </source>
</evidence>
<evidence type="ECO:0000313" key="4">
    <source>
        <dbReference type="Proteomes" id="UP000324748"/>
    </source>
</evidence>
<evidence type="ECO:0000313" key="2">
    <source>
        <dbReference type="EMBL" id="KAA1096884.1"/>
    </source>
</evidence>
<keyword evidence="4" id="KW-1185">Reference proteome</keyword>
<proteinExistence type="predicted"/>
<dbReference type="OrthoDB" id="248923at2759"/>
<evidence type="ECO:0000313" key="5">
    <source>
        <dbReference type="Proteomes" id="UP000325313"/>
    </source>
</evidence>
<feature type="region of interest" description="Disordered" evidence="1">
    <location>
        <begin position="21"/>
        <end position="52"/>
    </location>
</feature>
<comment type="caution">
    <text evidence="3">The sequence shown here is derived from an EMBL/GenBank/DDBJ whole genome shotgun (WGS) entry which is preliminary data.</text>
</comment>
<accession>A0A5B0Q4E5</accession>
<gene>
    <name evidence="2" type="ORF">PGT21_030937</name>
    <name evidence="3" type="ORF">PGTUg99_018264</name>
</gene>